<evidence type="ECO:0000313" key="1">
    <source>
        <dbReference type="EMBL" id="KAF7546100.1"/>
    </source>
</evidence>
<gene>
    <name evidence="1" type="ORF">G7Z17_g8667</name>
</gene>
<reference evidence="1" key="1">
    <citation type="submission" date="2020-03" db="EMBL/GenBank/DDBJ databases">
        <title>Draft Genome Sequence of Cylindrodendrum hubeiense.</title>
        <authorList>
            <person name="Buettner E."/>
            <person name="Kellner H."/>
        </authorList>
    </citation>
    <scope>NUCLEOTIDE SEQUENCE</scope>
    <source>
        <strain evidence="1">IHI 201604</strain>
    </source>
</reference>
<name>A0A9P5L6B4_9HYPO</name>
<organism evidence="1 2">
    <name type="scientific">Cylindrodendrum hubeiense</name>
    <dbReference type="NCBI Taxonomy" id="595255"/>
    <lineage>
        <taxon>Eukaryota</taxon>
        <taxon>Fungi</taxon>
        <taxon>Dikarya</taxon>
        <taxon>Ascomycota</taxon>
        <taxon>Pezizomycotina</taxon>
        <taxon>Sordariomycetes</taxon>
        <taxon>Hypocreomycetidae</taxon>
        <taxon>Hypocreales</taxon>
        <taxon>Nectriaceae</taxon>
        <taxon>Cylindrodendrum</taxon>
    </lineage>
</organism>
<proteinExistence type="predicted"/>
<dbReference type="Proteomes" id="UP000722485">
    <property type="component" value="Unassembled WGS sequence"/>
</dbReference>
<sequence>MAGQENTTTLRRLLSQQKPRIPSNVTSSKNSINELWPEFKTAITIWDDFNLANLNESYGHVLDRAVPAHRLQAPLPDKALEGLVIEIPGSVRHLMVWNDDVLRPTLDFAKSHLGLHPGIALRHKYSNTNKTALASIHSEGKKTTVDHLIELDDFPLANLVVGLARPSSKWSSRKLAHQLDSTTKAILWPLRQLAKTCESANTRYGYIQTEEEMVVCCFSKNSNGWKAAIMPIPWTRHGVDTLTTDLALWWLCMLAMSDPQSRAIIEEREMIKINAWDIAYLNEERGWVRRHRYSGFEEPTNPLPPPTYNTPSPGNMAAFEAGVGLNANNDWPDFADPANNLSFLGDFDLDADLTMLYDP</sequence>
<protein>
    <submittedName>
        <fullName evidence="1">Uncharacterized protein</fullName>
    </submittedName>
</protein>
<dbReference type="OrthoDB" id="4367324at2759"/>
<evidence type="ECO:0000313" key="2">
    <source>
        <dbReference type="Proteomes" id="UP000722485"/>
    </source>
</evidence>
<keyword evidence="2" id="KW-1185">Reference proteome</keyword>
<dbReference type="AlphaFoldDB" id="A0A9P5L6B4"/>
<comment type="caution">
    <text evidence="1">The sequence shown here is derived from an EMBL/GenBank/DDBJ whole genome shotgun (WGS) entry which is preliminary data.</text>
</comment>
<dbReference type="EMBL" id="JAANBB010000226">
    <property type="protein sequence ID" value="KAF7546100.1"/>
    <property type="molecule type" value="Genomic_DNA"/>
</dbReference>
<accession>A0A9P5L6B4</accession>